<dbReference type="Pfam" id="PF18652">
    <property type="entry name" value="Adhesin_P1_N"/>
    <property type="match status" value="1"/>
</dbReference>
<name>A0ABZ0RW27_9BACI</name>
<evidence type="ECO:0000313" key="4">
    <source>
        <dbReference type="Proteomes" id="UP001322664"/>
    </source>
</evidence>
<protein>
    <recommendedName>
        <fullName evidence="2">Antigen I/II N-terminal domain-containing protein</fullName>
    </recommendedName>
</protein>
<reference evidence="3 4" key="1">
    <citation type="submission" date="2023-09" db="EMBL/GenBank/DDBJ databases">
        <authorList>
            <person name="Page C.A."/>
            <person name="Perez-Diaz I.M."/>
        </authorList>
    </citation>
    <scope>NUCLEOTIDE SEQUENCE [LARGE SCALE GENOMIC DNA]</scope>
    <source>
        <strain evidence="3 4">Ll15</strain>
    </source>
</reference>
<proteinExistence type="predicted"/>
<gene>
    <name evidence="3" type="ORF">R6U77_14345</name>
</gene>
<feature type="signal peptide" evidence="1">
    <location>
        <begin position="1"/>
        <end position="19"/>
    </location>
</feature>
<feature type="domain" description="Antigen I/II N-terminal" evidence="2">
    <location>
        <begin position="21"/>
        <end position="107"/>
    </location>
</feature>
<feature type="chain" id="PRO_5045466969" description="Antigen I/II N-terminal domain-containing protein" evidence="1">
    <location>
        <begin position="20"/>
        <end position="172"/>
    </location>
</feature>
<accession>A0ABZ0RW27</accession>
<dbReference type="RefSeq" id="WP_319836155.1">
    <property type="nucleotide sequence ID" value="NZ_CP137624.1"/>
</dbReference>
<evidence type="ECO:0000313" key="3">
    <source>
        <dbReference type="EMBL" id="WPK11060.1"/>
    </source>
</evidence>
<evidence type="ECO:0000259" key="2">
    <source>
        <dbReference type="Pfam" id="PF18652"/>
    </source>
</evidence>
<keyword evidence="1" id="KW-0732">Signal</keyword>
<organism evidence="3 4">
    <name type="scientific">Lysinibacillus louembei</name>
    <dbReference type="NCBI Taxonomy" id="1470088"/>
    <lineage>
        <taxon>Bacteria</taxon>
        <taxon>Bacillati</taxon>
        <taxon>Bacillota</taxon>
        <taxon>Bacilli</taxon>
        <taxon>Bacillales</taxon>
        <taxon>Bacillaceae</taxon>
        <taxon>Lysinibacillus</taxon>
    </lineage>
</organism>
<dbReference type="PROSITE" id="PS51257">
    <property type="entry name" value="PROKAR_LIPOPROTEIN"/>
    <property type="match status" value="1"/>
</dbReference>
<dbReference type="Proteomes" id="UP001322664">
    <property type="component" value="Chromosome"/>
</dbReference>
<dbReference type="InterPro" id="IPR041324">
    <property type="entry name" value="AgI/II_N"/>
</dbReference>
<evidence type="ECO:0000256" key="1">
    <source>
        <dbReference type="SAM" id="SignalP"/>
    </source>
</evidence>
<sequence>MKKLLPFLFALSLILVACNQNVEIKLPASFLEGQDVDEVIAQAKEEGIGEIKQNDDGSLTYTMSKEKHKEMMKELEDGILESVEEIKSTDNFPSIKDVAYNKDYTEFTLTVEKESFEGSFDSIASFGLAIAGMYYQVFNGVDADAYKVTIHYKDEANGEIFDTTVYPDDLNN</sequence>
<keyword evidence="4" id="KW-1185">Reference proteome</keyword>
<dbReference type="EMBL" id="CP137624">
    <property type="protein sequence ID" value="WPK11060.1"/>
    <property type="molecule type" value="Genomic_DNA"/>
</dbReference>